<dbReference type="InterPro" id="IPR036322">
    <property type="entry name" value="WD40_repeat_dom_sf"/>
</dbReference>
<feature type="repeat" description="WD" evidence="19">
    <location>
        <begin position="189"/>
        <end position="221"/>
    </location>
</feature>
<evidence type="ECO:0000256" key="1">
    <source>
        <dbReference type="ARBA" id="ARBA00004604"/>
    </source>
</evidence>
<feature type="region of interest" description="Disordered" evidence="20">
    <location>
        <begin position="1"/>
        <end position="70"/>
    </location>
</feature>
<comment type="subcellular location">
    <subcellularLocation>
        <location evidence="1">Nucleus</location>
        <location evidence="1">Nucleolus</location>
    </subcellularLocation>
</comment>
<keyword evidence="9" id="KW-0832">Ubl conjugation</keyword>
<evidence type="ECO:0000256" key="19">
    <source>
        <dbReference type="PROSITE-ProRule" id="PRU00221"/>
    </source>
</evidence>
<sequence>MSFFLKSRKRKHGFKDPKMKTGKNTEKHKSSKRSALTEEVESESDLDSTEFTETRDKLYSSEEDEEETAQQKRLRLAKEYLSKIEDEEAEKKADDETLKDAVGSRLQHDISEQAGKLMKQVADLCSCPQEQDLRVFRGHNLPLTAIVISPDDKFVFTASKDCNICKWNVVTGLKVKTIKGGRKGTEDAHIGHTDHILCLAISSDGKFLAAGDMNSMIKLWNPEDCSFIHKFKGHRGPVTGVAFRKGTHTLFSCSKDRVVKVWSIDELSYVETLFGHNSPITGIDSLTRDRAITSGGSDKSVHIWKITEDSQLLFHGHGGSIECVALINESNFVTGGDDNAVCMWSVLKKKPMVTVRNAHGQISKTGNESWISSVTALHYTDLVASGSKDGNVRVWKCGADFRTLSPLFNVPVKGFINGLKFSNNGEFLVAAVGQEHRLGRWWRLKDAKNGWILIPLRSKSKVNNGS</sequence>
<feature type="compositionally biased region" description="Basic and acidic residues" evidence="20">
    <location>
        <begin position="14"/>
        <end position="28"/>
    </location>
</feature>
<dbReference type="PROSITE" id="PS50294">
    <property type="entry name" value="WD_REPEATS_REGION"/>
    <property type="match status" value="4"/>
</dbReference>
<evidence type="ECO:0000256" key="15">
    <source>
        <dbReference type="ARBA" id="ARBA00065513"/>
    </source>
</evidence>
<dbReference type="EMBL" id="HACG01006385">
    <property type="protein sequence ID" value="CEK53250.1"/>
    <property type="molecule type" value="Transcribed_RNA"/>
</dbReference>
<feature type="repeat" description="WD" evidence="19">
    <location>
        <begin position="136"/>
        <end position="177"/>
    </location>
</feature>
<evidence type="ECO:0000256" key="12">
    <source>
        <dbReference type="ARBA" id="ARBA00023242"/>
    </source>
</evidence>
<evidence type="ECO:0000256" key="18">
    <source>
        <dbReference type="ARBA" id="ARBA00077445"/>
    </source>
</evidence>
<evidence type="ECO:0000256" key="4">
    <source>
        <dbReference type="ARBA" id="ARBA00022499"/>
    </source>
</evidence>
<keyword evidence="13" id="KW-0687">Ribonucleoprotein</keyword>
<evidence type="ECO:0000256" key="2">
    <source>
        <dbReference type="ARBA" id="ARBA00006777"/>
    </source>
</evidence>
<dbReference type="InterPro" id="IPR039241">
    <property type="entry name" value="Rrp9-like"/>
</dbReference>
<dbReference type="SMART" id="SM00320">
    <property type="entry name" value="WD40"/>
    <property type="match status" value="7"/>
</dbReference>
<evidence type="ECO:0000256" key="7">
    <source>
        <dbReference type="ARBA" id="ARBA00022574"/>
    </source>
</evidence>
<dbReference type="InterPro" id="IPR020472">
    <property type="entry name" value="WD40_PAC1"/>
</dbReference>
<evidence type="ECO:0000313" key="21">
    <source>
        <dbReference type="EMBL" id="CEK53250.1"/>
    </source>
</evidence>
<keyword evidence="11" id="KW-0007">Acetylation</keyword>
<evidence type="ECO:0000256" key="8">
    <source>
        <dbReference type="ARBA" id="ARBA00022737"/>
    </source>
</evidence>
<dbReference type="CDD" id="cd00200">
    <property type="entry name" value="WD40"/>
    <property type="match status" value="1"/>
</dbReference>
<evidence type="ECO:0000256" key="14">
    <source>
        <dbReference type="ARBA" id="ARBA00055322"/>
    </source>
</evidence>
<evidence type="ECO:0000256" key="9">
    <source>
        <dbReference type="ARBA" id="ARBA00022843"/>
    </source>
</evidence>
<feature type="compositionally biased region" description="Basic residues" evidence="20">
    <location>
        <begin position="1"/>
        <end position="13"/>
    </location>
</feature>
<reference evidence="21" key="1">
    <citation type="submission" date="2014-12" db="EMBL/GenBank/DDBJ databases">
        <title>Insight into the proteome of Arion vulgaris.</title>
        <authorList>
            <person name="Aradska J."/>
            <person name="Bulat T."/>
            <person name="Smidak R."/>
            <person name="Sarate P."/>
            <person name="Gangsoo J."/>
            <person name="Sialana F."/>
            <person name="Bilban M."/>
            <person name="Lubec G."/>
        </authorList>
    </citation>
    <scope>NUCLEOTIDE SEQUENCE</scope>
    <source>
        <tissue evidence="21">Skin</tissue>
    </source>
</reference>
<evidence type="ECO:0000256" key="16">
    <source>
        <dbReference type="ARBA" id="ARBA00074377"/>
    </source>
</evidence>
<evidence type="ECO:0000256" key="10">
    <source>
        <dbReference type="ARBA" id="ARBA00022884"/>
    </source>
</evidence>
<evidence type="ECO:0000256" key="6">
    <source>
        <dbReference type="ARBA" id="ARBA00022553"/>
    </source>
</evidence>
<comment type="similarity">
    <text evidence="2">Belongs to the WD repeat RRP9 family.</text>
</comment>
<dbReference type="Pfam" id="PF00400">
    <property type="entry name" value="WD40"/>
    <property type="match status" value="6"/>
</dbReference>
<feature type="repeat" description="WD" evidence="19">
    <location>
        <begin position="231"/>
        <end position="272"/>
    </location>
</feature>
<keyword evidence="6" id="KW-0597">Phosphoprotein</keyword>
<keyword evidence="3" id="KW-0488">Methylation</keyword>
<keyword evidence="10" id="KW-0694">RNA-binding</keyword>
<dbReference type="PANTHER" id="PTHR19865:SF0">
    <property type="entry name" value="U3 SMALL NUCLEOLAR RNA-INTERACTING PROTEIN 2"/>
    <property type="match status" value="1"/>
</dbReference>
<dbReference type="PROSITE" id="PS50082">
    <property type="entry name" value="WD_REPEATS_2"/>
    <property type="match status" value="6"/>
</dbReference>
<evidence type="ECO:0000256" key="13">
    <source>
        <dbReference type="ARBA" id="ARBA00023274"/>
    </source>
</evidence>
<proteinExistence type="inferred from homology"/>
<keyword evidence="8" id="KW-0677">Repeat</keyword>
<feature type="repeat" description="WD" evidence="19">
    <location>
        <begin position="273"/>
        <end position="314"/>
    </location>
</feature>
<dbReference type="GO" id="GO:0034511">
    <property type="term" value="F:U3 snoRNA binding"/>
    <property type="evidence" value="ECO:0007669"/>
    <property type="project" value="InterPro"/>
</dbReference>
<evidence type="ECO:0000256" key="11">
    <source>
        <dbReference type="ARBA" id="ARBA00022990"/>
    </source>
</evidence>
<dbReference type="PRINTS" id="PR00320">
    <property type="entry name" value="GPROTEINBRPT"/>
</dbReference>
<keyword evidence="12" id="KW-0539">Nucleus</keyword>
<keyword evidence="5" id="KW-0698">rRNA processing</keyword>
<dbReference type="PANTHER" id="PTHR19865">
    <property type="entry name" value="U3 SMALL NUCLEOLAR RNA INTERACTING PROTEIN 2"/>
    <property type="match status" value="1"/>
</dbReference>
<dbReference type="FunFam" id="2.130.10.10:FF:000143">
    <property type="entry name" value="U3 small nucleolar RNA-interacting protein 2 isoform X2"/>
    <property type="match status" value="1"/>
</dbReference>
<feature type="repeat" description="WD" evidence="19">
    <location>
        <begin position="364"/>
        <end position="396"/>
    </location>
</feature>
<dbReference type="SUPFAM" id="SSF50978">
    <property type="entry name" value="WD40 repeat-like"/>
    <property type="match status" value="1"/>
</dbReference>
<evidence type="ECO:0000256" key="5">
    <source>
        <dbReference type="ARBA" id="ARBA00022552"/>
    </source>
</evidence>
<dbReference type="GO" id="GO:0006364">
    <property type="term" value="P:rRNA processing"/>
    <property type="evidence" value="ECO:0007669"/>
    <property type="project" value="UniProtKB-KW"/>
</dbReference>
<dbReference type="InterPro" id="IPR015943">
    <property type="entry name" value="WD40/YVTN_repeat-like_dom_sf"/>
</dbReference>
<gene>
    <name evidence="21" type="primary">ORF19609</name>
</gene>
<dbReference type="GO" id="GO:0032040">
    <property type="term" value="C:small-subunit processome"/>
    <property type="evidence" value="ECO:0007669"/>
    <property type="project" value="TreeGrafter"/>
</dbReference>
<protein>
    <recommendedName>
        <fullName evidence="16">U3 small nucleolar RNA-interacting protein 2</fullName>
    </recommendedName>
    <alternativeName>
        <fullName evidence="18">RRP9 homolog</fullName>
    </alternativeName>
    <alternativeName>
        <fullName evidence="17">U3 small nucleolar ribonucleoprotein-associated 55 kDa protein</fullName>
    </alternativeName>
</protein>
<keyword evidence="4" id="KW-1017">Isopeptide bond</keyword>
<feature type="compositionally biased region" description="Acidic residues" evidence="20">
    <location>
        <begin position="38"/>
        <end position="50"/>
    </location>
</feature>
<comment type="function">
    <text evidence="14">Component of a nucleolar small nuclear ribonucleoprotein particle (snoRNP) thought to participate in the processing and modification of pre-ribosomal RNA (pre-rRNA). Part of the small subunit (SSU) processome, first precursor of the small eukaryotic ribosomal subunit. During the assembly of the SSU processome in the nucleolus, many ribosome biogenesis factors, an RNA chaperone and ribosomal proteins associate with the nascent pre-rRNA and work in concert to generate RNA folding, modifications, rearrangements and cleavage as well as targeted degradation of pre-ribosomal RNA by the RNA exosome.</text>
</comment>
<name>A0A0B6YCP0_9EUPU</name>
<evidence type="ECO:0000256" key="3">
    <source>
        <dbReference type="ARBA" id="ARBA00022481"/>
    </source>
</evidence>
<feature type="repeat" description="WD" evidence="19">
    <location>
        <begin position="314"/>
        <end position="354"/>
    </location>
</feature>
<accession>A0A0B6YCP0</accession>
<dbReference type="AlphaFoldDB" id="A0A0B6YCP0"/>
<keyword evidence="7 19" id="KW-0853">WD repeat</keyword>
<evidence type="ECO:0000256" key="20">
    <source>
        <dbReference type="SAM" id="MobiDB-lite"/>
    </source>
</evidence>
<dbReference type="InterPro" id="IPR001680">
    <property type="entry name" value="WD40_rpt"/>
</dbReference>
<dbReference type="Gene3D" id="2.130.10.10">
    <property type="entry name" value="YVTN repeat-like/Quinoprotein amine dehydrogenase"/>
    <property type="match status" value="1"/>
</dbReference>
<comment type="subunit">
    <text evidence="15">Interacts specifically with the U3 small nucleolar RNA (U3 snoRNA). Binds a sub-fragment of the U3 snoRNA surrounding the B/C motif (3UBC). This association with the U3BC RNA is dependent on the binding of a protein called 15.5K to the box B/C motif. The association of the protein with the U3BC RNA was found to be also dependent on a conserved RNA structure that flanks the box B/C motif. Part of the small subunit (SSU) processome, composed of more than 70 proteins and the RNA chaperone small nucleolar RNA (snoRNA) U3.</text>
</comment>
<evidence type="ECO:0000256" key="17">
    <source>
        <dbReference type="ARBA" id="ARBA00076054"/>
    </source>
</evidence>
<organism evidence="21">
    <name type="scientific">Arion vulgaris</name>
    <dbReference type="NCBI Taxonomy" id="1028688"/>
    <lineage>
        <taxon>Eukaryota</taxon>
        <taxon>Metazoa</taxon>
        <taxon>Spiralia</taxon>
        <taxon>Lophotrochozoa</taxon>
        <taxon>Mollusca</taxon>
        <taxon>Gastropoda</taxon>
        <taxon>Heterobranchia</taxon>
        <taxon>Euthyneura</taxon>
        <taxon>Panpulmonata</taxon>
        <taxon>Eupulmonata</taxon>
        <taxon>Stylommatophora</taxon>
        <taxon>Helicina</taxon>
        <taxon>Arionoidea</taxon>
        <taxon>Arionidae</taxon>
        <taxon>Arion</taxon>
    </lineage>
</organism>